<gene>
    <name evidence="2" type="ORF">CHH67_16255</name>
    <name evidence="1" type="ORF">GNP94_16090</name>
</gene>
<evidence type="ECO:0000313" key="4">
    <source>
        <dbReference type="Proteomes" id="UP000435177"/>
    </source>
</evidence>
<dbReference type="OrthoDB" id="7061841at2"/>
<organism evidence="2 3">
    <name type="scientific">Paenibacillus campinasensis</name>
    <dbReference type="NCBI Taxonomy" id="66347"/>
    <lineage>
        <taxon>Bacteria</taxon>
        <taxon>Bacillati</taxon>
        <taxon>Bacillota</taxon>
        <taxon>Bacilli</taxon>
        <taxon>Bacillales</taxon>
        <taxon>Paenibacillaceae</taxon>
        <taxon>Paenibacillus</taxon>
    </lineage>
</organism>
<dbReference type="RefSeq" id="WP_095266255.1">
    <property type="nucleotide sequence ID" value="NZ_NPBY01000047.1"/>
</dbReference>
<evidence type="ECO:0000313" key="2">
    <source>
        <dbReference type="EMBL" id="PAD75169.1"/>
    </source>
</evidence>
<proteinExistence type="predicted"/>
<reference evidence="1 4" key="2">
    <citation type="submission" date="2019-11" db="EMBL/GenBank/DDBJ databases">
        <title>Draft genome sequences of five Paenibacillus species of dairy origin.</title>
        <authorList>
            <person name="Olajide A.M."/>
            <person name="Chen S."/>
            <person name="Lapointe G."/>
        </authorList>
    </citation>
    <scope>NUCLEOTIDE SEQUENCE [LARGE SCALE GENOMIC DNA]</scope>
    <source>
        <strain evidence="1 4">3CS1</strain>
    </source>
</reference>
<dbReference type="Proteomes" id="UP000435177">
    <property type="component" value="Unassembled WGS sequence"/>
</dbReference>
<sequence length="94" mass="10481">MRQQESGCKGCREEYKVTEEQIQRVLSSPMFSEERCVPNDQYEARLNACSSCPKLQSGTTCTLCGCIVQITAKLIEKRCPYPGQDRWAAATAAV</sequence>
<dbReference type="EMBL" id="NPBY01000047">
    <property type="protein sequence ID" value="PAD75169.1"/>
    <property type="molecule type" value="Genomic_DNA"/>
</dbReference>
<keyword evidence="4" id="KW-1185">Reference proteome</keyword>
<reference evidence="2 3" key="1">
    <citation type="submission" date="2017-07" db="EMBL/GenBank/DDBJ databases">
        <title>Isolation and whole genome analysis of endospore-forming bacteria from heroin.</title>
        <authorList>
            <person name="Kalinowski J."/>
            <person name="Ahrens B."/>
            <person name="Al-Dilaimi A."/>
            <person name="Winkler A."/>
            <person name="Wibberg D."/>
            <person name="Schleenbecker U."/>
            <person name="Ruckert C."/>
            <person name="Wolfel R."/>
            <person name="Grass G."/>
        </authorList>
    </citation>
    <scope>NUCLEOTIDE SEQUENCE [LARGE SCALE GENOMIC DNA]</scope>
    <source>
        <strain evidence="2 3">7537-G1</strain>
    </source>
</reference>
<name>A0A268EPW6_9BACL</name>
<dbReference type="EMBL" id="WOAA01000014">
    <property type="protein sequence ID" value="MUG67509.1"/>
    <property type="molecule type" value="Genomic_DNA"/>
</dbReference>
<evidence type="ECO:0000313" key="3">
    <source>
        <dbReference type="Proteomes" id="UP000215596"/>
    </source>
</evidence>
<comment type="caution">
    <text evidence="2">The sequence shown here is derived from an EMBL/GenBank/DDBJ whole genome shotgun (WGS) entry which is preliminary data.</text>
</comment>
<evidence type="ECO:0000313" key="1">
    <source>
        <dbReference type="EMBL" id="MUG67509.1"/>
    </source>
</evidence>
<dbReference type="AlphaFoldDB" id="A0A268EPW6"/>
<protein>
    <submittedName>
        <fullName evidence="2">Uncharacterized protein</fullName>
    </submittedName>
</protein>
<dbReference type="Proteomes" id="UP000215596">
    <property type="component" value="Unassembled WGS sequence"/>
</dbReference>
<dbReference type="InterPro" id="IPR046169">
    <property type="entry name" value="DUF6171"/>
</dbReference>
<dbReference type="Pfam" id="PF19668">
    <property type="entry name" value="DUF6171"/>
    <property type="match status" value="1"/>
</dbReference>
<accession>A0A268EPW6</accession>